<gene>
    <name evidence="2" type="ORF">PHAECO_LOCUS12736</name>
</gene>
<sequence>MLQTERINPQEKMMYQSSVAHMDMKGNLSSNWTKWFQSFEIFLIASGFNSETDERKVAMLLHFIGPQGMDIFNSFNMERSTVKFKDLIERFKSHFVPKTNLTMARYKFFTRHQGQEEIEAFLTELKNLANVCDFGNLKESLIKDIFICNMNKRHLKMKEKLLEKEQSLDEAVNTAKAMILSQENVERLENNDILQEEFKEVLKQFKQLREETSSRIDELSKEKEEAVKRLTEENNALKERLFSESSSYETRTNVPLPTPIQLTGDVKSNLEYFEKMWINHLIITNMVKGSEKVKIAMLLSCIGEEACKILYKIENVNDENQTAENLLRKLRNHLIPELNVRFERYLFNTVQQEENESYHAYFIKLKSMVKTCRYEDKEDELLLDKIICSVKDMNIKQKM</sequence>
<evidence type="ECO:0008006" key="4">
    <source>
        <dbReference type="Google" id="ProtNLM"/>
    </source>
</evidence>
<evidence type="ECO:0000256" key="1">
    <source>
        <dbReference type="SAM" id="Coils"/>
    </source>
</evidence>
<evidence type="ECO:0000313" key="3">
    <source>
        <dbReference type="Proteomes" id="UP001153737"/>
    </source>
</evidence>
<reference evidence="2" key="2">
    <citation type="submission" date="2022-10" db="EMBL/GenBank/DDBJ databases">
        <authorList>
            <consortium name="ENA_rothamsted_submissions"/>
            <consortium name="culmorum"/>
            <person name="King R."/>
        </authorList>
    </citation>
    <scope>NUCLEOTIDE SEQUENCE</scope>
</reference>
<dbReference type="Proteomes" id="UP001153737">
    <property type="component" value="Chromosome 9"/>
</dbReference>
<dbReference type="OrthoDB" id="8061005at2759"/>
<dbReference type="PANTHER" id="PTHR33198:SF20">
    <property type="entry name" value="RETROTRANSPOSON GAG DOMAIN-CONTAINING PROTEIN"/>
    <property type="match status" value="1"/>
</dbReference>
<dbReference type="AlphaFoldDB" id="A0A9P0DUJ8"/>
<reference evidence="2" key="1">
    <citation type="submission" date="2022-01" db="EMBL/GenBank/DDBJ databases">
        <authorList>
            <person name="King R."/>
        </authorList>
    </citation>
    <scope>NUCLEOTIDE SEQUENCE</scope>
</reference>
<organism evidence="2 3">
    <name type="scientific">Phaedon cochleariae</name>
    <name type="common">Mustard beetle</name>
    <dbReference type="NCBI Taxonomy" id="80249"/>
    <lineage>
        <taxon>Eukaryota</taxon>
        <taxon>Metazoa</taxon>
        <taxon>Ecdysozoa</taxon>
        <taxon>Arthropoda</taxon>
        <taxon>Hexapoda</taxon>
        <taxon>Insecta</taxon>
        <taxon>Pterygota</taxon>
        <taxon>Neoptera</taxon>
        <taxon>Endopterygota</taxon>
        <taxon>Coleoptera</taxon>
        <taxon>Polyphaga</taxon>
        <taxon>Cucujiformia</taxon>
        <taxon>Chrysomeloidea</taxon>
        <taxon>Chrysomelidae</taxon>
        <taxon>Chrysomelinae</taxon>
        <taxon>Chrysomelini</taxon>
        <taxon>Phaedon</taxon>
    </lineage>
</organism>
<dbReference type="PANTHER" id="PTHR33198">
    <property type="entry name" value="ANK_REP_REGION DOMAIN-CONTAINING PROTEIN-RELATED"/>
    <property type="match status" value="1"/>
</dbReference>
<proteinExistence type="predicted"/>
<evidence type="ECO:0000313" key="2">
    <source>
        <dbReference type="EMBL" id="CAH1183822.1"/>
    </source>
</evidence>
<feature type="coiled-coil region" evidence="1">
    <location>
        <begin position="191"/>
        <end position="240"/>
    </location>
</feature>
<name>A0A9P0DUJ8_PHACE</name>
<keyword evidence="3" id="KW-1185">Reference proteome</keyword>
<keyword evidence="1" id="KW-0175">Coiled coil</keyword>
<protein>
    <recommendedName>
        <fullName evidence="4">Retrotransposon gag domain-containing protein</fullName>
    </recommendedName>
</protein>
<accession>A0A9P0DUJ8</accession>
<dbReference type="EMBL" id="OU896715">
    <property type="protein sequence ID" value="CAH1183822.1"/>
    <property type="molecule type" value="Genomic_DNA"/>
</dbReference>